<dbReference type="HOGENOM" id="CLU_058877_0_0_1"/>
<gene>
    <name evidence="1" type="ORF">DACRYDRAFT_103808</name>
</gene>
<dbReference type="SUPFAM" id="SSF51726">
    <property type="entry name" value="UROD/MetE-like"/>
    <property type="match status" value="1"/>
</dbReference>
<dbReference type="CDD" id="cd03311">
    <property type="entry name" value="CIMS_C_terminal_like"/>
    <property type="match status" value="1"/>
</dbReference>
<keyword evidence="2" id="KW-1185">Reference proteome</keyword>
<dbReference type="OrthoDB" id="7772923at2759"/>
<dbReference type="RefSeq" id="XP_040632209.1">
    <property type="nucleotide sequence ID" value="XM_040767821.1"/>
</dbReference>
<dbReference type="GO" id="GO:0003871">
    <property type="term" value="F:5-methyltetrahydropteroyltriglutamate-homocysteine S-methyltransferase activity"/>
    <property type="evidence" value="ECO:0007669"/>
    <property type="project" value="InterPro"/>
</dbReference>
<dbReference type="AlphaFoldDB" id="M5GAE5"/>
<dbReference type="InterPro" id="IPR002629">
    <property type="entry name" value="Met_Synth_C/arc"/>
</dbReference>
<dbReference type="InterPro" id="IPR038071">
    <property type="entry name" value="UROD/MetE-like_sf"/>
</dbReference>
<name>M5GAE5_DACPD</name>
<dbReference type="GeneID" id="63682883"/>
<evidence type="ECO:0000313" key="1">
    <source>
        <dbReference type="EMBL" id="EJU05315.1"/>
    </source>
</evidence>
<dbReference type="STRING" id="1858805.M5GAE5"/>
<dbReference type="PANTHER" id="PTHR43844:SF2">
    <property type="entry name" value="SYNTHASE, VITAMIN-B12 INDEPENDENT, PUTATIVE (AFU_ORTHOLOGUE AFUA_3G12060)-RELATED"/>
    <property type="match status" value="1"/>
</dbReference>
<proteinExistence type="predicted"/>
<dbReference type="GO" id="GO:0009086">
    <property type="term" value="P:methionine biosynthetic process"/>
    <property type="evidence" value="ECO:0007669"/>
    <property type="project" value="InterPro"/>
</dbReference>
<dbReference type="PANTHER" id="PTHR43844">
    <property type="entry name" value="METHIONINE SYNTHASE"/>
    <property type="match status" value="1"/>
</dbReference>
<evidence type="ECO:0000313" key="2">
    <source>
        <dbReference type="Proteomes" id="UP000030653"/>
    </source>
</evidence>
<dbReference type="EMBL" id="JH795856">
    <property type="protein sequence ID" value="EJU05315.1"/>
    <property type="molecule type" value="Genomic_DNA"/>
</dbReference>
<organism evidence="1 2">
    <name type="scientific">Dacryopinax primogenitus (strain DJM 731)</name>
    <name type="common">Brown rot fungus</name>
    <dbReference type="NCBI Taxonomy" id="1858805"/>
    <lineage>
        <taxon>Eukaryota</taxon>
        <taxon>Fungi</taxon>
        <taxon>Dikarya</taxon>
        <taxon>Basidiomycota</taxon>
        <taxon>Agaricomycotina</taxon>
        <taxon>Dacrymycetes</taxon>
        <taxon>Dacrymycetales</taxon>
        <taxon>Dacrymycetaceae</taxon>
        <taxon>Dacryopinax</taxon>
    </lineage>
</organism>
<accession>M5GAE5</accession>
<dbReference type="Proteomes" id="UP000030653">
    <property type="component" value="Unassembled WGS sequence"/>
</dbReference>
<dbReference type="Gene3D" id="3.20.20.210">
    <property type="match status" value="1"/>
</dbReference>
<dbReference type="OMA" id="HPMLDHF"/>
<dbReference type="GO" id="GO:0008270">
    <property type="term" value="F:zinc ion binding"/>
    <property type="evidence" value="ECO:0007669"/>
    <property type="project" value="InterPro"/>
</dbReference>
<reference evidence="1 2" key="1">
    <citation type="journal article" date="2012" name="Science">
        <title>The Paleozoic origin of enzymatic lignin decomposition reconstructed from 31 fungal genomes.</title>
        <authorList>
            <person name="Floudas D."/>
            <person name="Binder M."/>
            <person name="Riley R."/>
            <person name="Barry K."/>
            <person name="Blanchette R.A."/>
            <person name="Henrissat B."/>
            <person name="Martinez A.T."/>
            <person name="Otillar R."/>
            <person name="Spatafora J.W."/>
            <person name="Yadav J.S."/>
            <person name="Aerts A."/>
            <person name="Benoit I."/>
            <person name="Boyd A."/>
            <person name="Carlson A."/>
            <person name="Copeland A."/>
            <person name="Coutinho P.M."/>
            <person name="de Vries R.P."/>
            <person name="Ferreira P."/>
            <person name="Findley K."/>
            <person name="Foster B."/>
            <person name="Gaskell J."/>
            <person name="Glotzer D."/>
            <person name="Gorecki P."/>
            <person name="Heitman J."/>
            <person name="Hesse C."/>
            <person name="Hori C."/>
            <person name="Igarashi K."/>
            <person name="Jurgens J.A."/>
            <person name="Kallen N."/>
            <person name="Kersten P."/>
            <person name="Kohler A."/>
            <person name="Kuees U."/>
            <person name="Kumar T.K.A."/>
            <person name="Kuo A."/>
            <person name="LaButti K."/>
            <person name="Larrondo L.F."/>
            <person name="Lindquist E."/>
            <person name="Ling A."/>
            <person name="Lombard V."/>
            <person name="Lucas S."/>
            <person name="Lundell T."/>
            <person name="Martin R."/>
            <person name="McLaughlin D.J."/>
            <person name="Morgenstern I."/>
            <person name="Morin E."/>
            <person name="Murat C."/>
            <person name="Nagy L.G."/>
            <person name="Nolan M."/>
            <person name="Ohm R.A."/>
            <person name="Patyshakuliyeva A."/>
            <person name="Rokas A."/>
            <person name="Ruiz-Duenas F.J."/>
            <person name="Sabat G."/>
            <person name="Salamov A."/>
            <person name="Samejima M."/>
            <person name="Schmutz J."/>
            <person name="Slot J.C."/>
            <person name="St John F."/>
            <person name="Stenlid J."/>
            <person name="Sun H."/>
            <person name="Sun S."/>
            <person name="Syed K."/>
            <person name="Tsang A."/>
            <person name="Wiebenga A."/>
            <person name="Young D."/>
            <person name="Pisabarro A."/>
            <person name="Eastwood D.C."/>
            <person name="Martin F."/>
            <person name="Cullen D."/>
            <person name="Grigoriev I.V."/>
            <person name="Hibbett D.S."/>
        </authorList>
    </citation>
    <scope>NUCLEOTIDE SEQUENCE [LARGE SCALE GENOMIC DNA]</scope>
    <source>
        <strain evidence="1 2">DJM-731 SS1</strain>
    </source>
</reference>
<sequence>MAPPPPFRAEHIGSFKRPKHLIDARNKADKGQLSQADLILIEDAEIQRIVQLQQNYGYKAITDGEFRRYGFYDGFFDRLDGMVSVQNADPEIFMDYVPDVKAFKIKDFKGGQTYICTGKIRRTQPLYVPSFTALANMVAPEEVKNIKLTVAAPEWYHLRHSAKYAYSKEVYKNDAEYFADIAKAYQEELDALYEAGCRNIYYIALINDCISKRKPDMSVGVHLCRGNFRGIYFAEGSYDTIAARLFNELNVDFYYLEFDSPRAGGFEPLAHLPKHKQVILGLISSKDPTLEDKSMIIGRIHDAAKYMNDPNLERICLSPQCGFASHIDGNNVTKEDMENKLRLVSEIAQEVFRTTVW</sequence>
<protein>
    <submittedName>
        <fullName evidence="1">UROD/MetE-like protein</fullName>
    </submittedName>
</protein>